<proteinExistence type="inferred from homology"/>
<protein>
    <recommendedName>
        <fullName evidence="4">3-deoxy-D-manno-octulosonic acid transferase</fullName>
        <shortName evidence="4">Kdo transferase</shortName>
        <ecNumber evidence="4">2.4.99.12</ecNumber>
    </recommendedName>
    <alternativeName>
        <fullName evidence="4">Lipid IV(A) 3-deoxy-D-manno-octulosonic acid transferase</fullName>
    </alternativeName>
</protein>
<name>A0A520XEJ4_9DELT</name>
<comment type="catalytic activity">
    <reaction evidence="4">
        <text>lipid IVA (E. coli) + CMP-3-deoxy-beta-D-manno-octulosonate = alpha-Kdo-(2-&gt;6)-lipid IVA (E. coli) + CMP + H(+)</text>
        <dbReference type="Rhea" id="RHEA:28066"/>
        <dbReference type="ChEBI" id="CHEBI:15378"/>
        <dbReference type="ChEBI" id="CHEBI:58603"/>
        <dbReference type="ChEBI" id="CHEBI:60364"/>
        <dbReference type="ChEBI" id="CHEBI:60377"/>
        <dbReference type="ChEBI" id="CHEBI:85987"/>
        <dbReference type="EC" id="2.4.99.12"/>
    </reaction>
</comment>
<dbReference type="SUPFAM" id="SSF53756">
    <property type="entry name" value="UDP-Glycosyltransferase/glycogen phosphorylase"/>
    <property type="match status" value="1"/>
</dbReference>
<accession>A0A520XEJ4</accession>
<keyword evidence="4" id="KW-0472">Membrane</keyword>
<comment type="function">
    <text evidence="4">Involved in lipopolysaccharide (LPS) biosynthesis. Catalyzes the transfer of 3-deoxy-D-manno-octulosonate (Kdo) residue(s) from CMP-Kdo to lipid IV(A), the tetraacyldisaccharide-1,4'-bisphosphate precursor of lipid A.</text>
</comment>
<dbReference type="InterPro" id="IPR038107">
    <property type="entry name" value="Glycos_transf_N_sf"/>
</dbReference>
<comment type="caution">
    <text evidence="6">The sequence shown here is derived from an EMBL/GenBank/DDBJ whole genome shotgun (WGS) entry which is preliminary data.</text>
</comment>
<dbReference type="GO" id="GO:0009244">
    <property type="term" value="P:lipopolysaccharide core region biosynthetic process"/>
    <property type="evidence" value="ECO:0007669"/>
    <property type="project" value="UniProtKB-UniRule"/>
</dbReference>
<dbReference type="InterPro" id="IPR007507">
    <property type="entry name" value="Glycos_transf_N"/>
</dbReference>
<dbReference type="EMBL" id="SHMQ01000009">
    <property type="protein sequence ID" value="RZV39566.1"/>
    <property type="molecule type" value="Genomic_DNA"/>
</dbReference>
<evidence type="ECO:0000256" key="1">
    <source>
        <dbReference type="ARBA" id="ARBA00022679"/>
    </source>
</evidence>
<dbReference type="GO" id="GO:0005886">
    <property type="term" value="C:plasma membrane"/>
    <property type="evidence" value="ECO:0007669"/>
    <property type="project" value="UniProtKB-SubCell"/>
</dbReference>
<keyword evidence="1 4" id="KW-0808">Transferase</keyword>
<organism evidence="6 7">
    <name type="scientific">Candidatus Acidulodesulfobacterium acidiphilum</name>
    <dbReference type="NCBI Taxonomy" id="2597224"/>
    <lineage>
        <taxon>Bacteria</taxon>
        <taxon>Deltaproteobacteria</taxon>
        <taxon>Candidatus Acidulodesulfobacterales</taxon>
        <taxon>Candidatus Acidulodesulfobacterium</taxon>
    </lineage>
</organism>
<feature type="domain" description="3-deoxy-D-manno-octulosonic-acid transferase N-terminal" evidence="5">
    <location>
        <begin position="56"/>
        <end position="220"/>
    </location>
</feature>
<dbReference type="UniPathway" id="UPA00958"/>
<reference evidence="6 7" key="1">
    <citation type="submission" date="2019-01" db="EMBL/GenBank/DDBJ databases">
        <title>Insights into ecological role of a new deltaproteobacterial order Candidatus Sinidesulfobacterales (Sva0485) by metagenomics and metatranscriptomics.</title>
        <authorList>
            <person name="Tan S."/>
            <person name="Liu J."/>
            <person name="Fang Y."/>
            <person name="Hedlund B."/>
            <person name="Lian Z.-H."/>
            <person name="Huang L.-Y."/>
            <person name="Li J.-T."/>
            <person name="Huang L.-N."/>
            <person name="Li W.-J."/>
            <person name="Jiang H.-C."/>
            <person name="Dong H.-L."/>
            <person name="Shu W.-S."/>
        </authorList>
    </citation>
    <scope>NUCLEOTIDE SEQUENCE [LARGE SCALE GENOMIC DNA]</scope>
    <source>
        <strain evidence="6">AP4</strain>
    </source>
</reference>
<dbReference type="GO" id="GO:0009245">
    <property type="term" value="P:lipid A biosynthetic process"/>
    <property type="evidence" value="ECO:0007669"/>
    <property type="project" value="TreeGrafter"/>
</dbReference>
<dbReference type="Gene3D" id="3.40.50.2000">
    <property type="entry name" value="Glycogen Phosphorylase B"/>
    <property type="match status" value="1"/>
</dbReference>
<dbReference type="Pfam" id="PF04413">
    <property type="entry name" value="Glycos_transf_N"/>
    <property type="match status" value="1"/>
</dbReference>
<feature type="site" description="Transition state stabilizer" evidence="3">
    <location>
        <position position="139"/>
    </location>
</feature>
<evidence type="ECO:0000313" key="6">
    <source>
        <dbReference type="EMBL" id="RZV39566.1"/>
    </source>
</evidence>
<sequence length="480" mass="54925">MEKVLFTVYNIILLFLFPFFFIALTFFNLAKNKRSEGYLYKFFPSAFKPLKEEAFQEGVWIHAVSLGEMRAAVNFIDLLQSEYGKKIYLSATTKTGFDFADNLYKNNGNVLTFYFPYDFLFSVSSILKLIKPSLFISVETEIWPNLFNILNKKNIPIALINARISEKSYKNYIRFRFFFGYIFKKIDSVLCISDMYCKRFASLGIKEENMHQTGNMKFDMDASLIAGDINEKTAILKKFIEYKNNNSEYAKIIAAGSTHKREEELIADSVIKLNKLNHKNKIFLFVAPRHPERFDEVYKLLNNYLPEIELYKLSSIYSSHYDSKDIKNIKDNNSCGLSENKVVVILVDIIGQLLMVYGICDAAFVGGSLIPSGGHNLLEPLIFGKPVIFGRYVQNFSEAAEEIIKNSAGRQIDSPLKLYNALADYLFNDKSADSAGKNGLNLIARNKGVSLRNLEYLNYKGYLLSLKSEDKKKAKKSLTK</sequence>
<dbReference type="GO" id="GO:0043842">
    <property type="term" value="F:Kdo transferase activity"/>
    <property type="evidence" value="ECO:0007669"/>
    <property type="project" value="UniProtKB-EC"/>
</dbReference>
<evidence type="ECO:0000256" key="2">
    <source>
        <dbReference type="PIRSR" id="PIRSR639901-1"/>
    </source>
</evidence>
<feature type="site" description="Transition state stabilizer" evidence="3">
    <location>
        <position position="217"/>
    </location>
</feature>
<dbReference type="AlphaFoldDB" id="A0A520XEJ4"/>
<comment type="subcellular location">
    <subcellularLocation>
        <location evidence="4">Cell membrane</location>
    </subcellularLocation>
</comment>
<dbReference type="InterPro" id="IPR039901">
    <property type="entry name" value="Kdotransferase"/>
</dbReference>
<keyword evidence="4" id="KW-1003">Cell membrane</keyword>
<keyword evidence="4" id="KW-1133">Transmembrane helix</keyword>
<dbReference type="Proteomes" id="UP000322454">
    <property type="component" value="Unassembled WGS sequence"/>
</dbReference>
<evidence type="ECO:0000256" key="3">
    <source>
        <dbReference type="PIRSR" id="PIRSR639901-2"/>
    </source>
</evidence>
<dbReference type="Gene3D" id="3.40.50.11720">
    <property type="entry name" value="3-Deoxy-D-manno-octulosonic-acid transferase, N-terminal domain"/>
    <property type="match status" value="1"/>
</dbReference>
<evidence type="ECO:0000313" key="7">
    <source>
        <dbReference type="Proteomes" id="UP000322454"/>
    </source>
</evidence>
<evidence type="ECO:0000259" key="5">
    <source>
        <dbReference type="Pfam" id="PF04413"/>
    </source>
</evidence>
<feature type="transmembrane region" description="Helical" evidence="4">
    <location>
        <begin position="6"/>
        <end position="30"/>
    </location>
</feature>
<gene>
    <name evidence="6" type="ORF">EVJ48_04285</name>
</gene>
<feature type="active site" description="Proton acceptor" evidence="2">
    <location>
        <position position="68"/>
    </location>
</feature>
<comment type="pathway">
    <text evidence="4">Bacterial outer membrane biogenesis; LPS core biosynthesis.</text>
</comment>
<comment type="similarity">
    <text evidence="4">Belongs to the glycosyltransferase group 1 family.</text>
</comment>
<dbReference type="PANTHER" id="PTHR42755:SF1">
    <property type="entry name" value="3-DEOXY-D-MANNO-OCTULOSONIC ACID TRANSFERASE, MITOCHONDRIAL-RELATED"/>
    <property type="match status" value="1"/>
</dbReference>
<keyword evidence="4" id="KW-0812">Transmembrane</keyword>
<dbReference type="EC" id="2.4.99.12" evidence="4"/>
<evidence type="ECO:0000256" key="4">
    <source>
        <dbReference type="RuleBase" id="RU365103"/>
    </source>
</evidence>
<dbReference type="PANTHER" id="PTHR42755">
    <property type="entry name" value="3-DEOXY-MANNO-OCTULOSONATE CYTIDYLYLTRANSFERASE"/>
    <property type="match status" value="1"/>
</dbReference>
<keyword evidence="4" id="KW-0448">Lipopolysaccharide biosynthesis</keyword>